<accession>A0A5P9CNH3</accession>
<evidence type="ECO:0000313" key="2">
    <source>
        <dbReference type="EMBL" id="QFT27770.1"/>
    </source>
</evidence>
<dbReference type="RefSeq" id="WP_152431856.1">
    <property type="nucleotide sequence ID" value="NZ_CBCSDK010000010.1"/>
</dbReference>
<gene>
    <name evidence="2" type="ORF">FIV01_15385</name>
</gene>
<feature type="transmembrane region" description="Helical" evidence="1">
    <location>
        <begin position="111"/>
        <end position="130"/>
    </location>
</feature>
<dbReference type="Proteomes" id="UP000326936">
    <property type="component" value="Plasmid pTHAF100_a"/>
</dbReference>
<evidence type="ECO:0000313" key="3">
    <source>
        <dbReference type="Proteomes" id="UP000326936"/>
    </source>
</evidence>
<evidence type="ECO:0000256" key="1">
    <source>
        <dbReference type="SAM" id="Phobius"/>
    </source>
</evidence>
<reference evidence="2 3" key="1">
    <citation type="submission" date="2019-10" db="EMBL/GenBank/DDBJ databases">
        <title>Complete genome sequence of Vibrio sp. strain THAF100, isolated from non-filtered water from the water column of tank 6 of a marine aquarium containing stony-coral fragments. Water maintained at 26 degree C.</title>
        <authorList>
            <person name="Ruckert C."/>
            <person name="Franco A."/>
            <person name="Kalinowski J."/>
            <person name="Glaeser S."/>
        </authorList>
    </citation>
    <scope>NUCLEOTIDE SEQUENCE [LARGE SCALE GENOMIC DNA]</scope>
    <source>
        <strain evidence="2 3">THAF100</strain>
        <plasmid evidence="3">pthaf100_a</plasmid>
    </source>
</reference>
<evidence type="ECO:0008006" key="4">
    <source>
        <dbReference type="Google" id="ProtNLM"/>
    </source>
</evidence>
<dbReference type="EMBL" id="CP045351">
    <property type="protein sequence ID" value="QFT27770.1"/>
    <property type="molecule type" value="Genomic_DNA"/>
</dbReference>
<dbReference type="AlphaFoldDB" id="A0A5P9CNH3"/>
<sequence length="141" mass="14865">MTRTILSLSILASGLLFGAGMTLSGMIDPAKVIGFLNIAGQWDPSLAFVMLGALAVYTPAYHLWLKQRSQTLSGDSYCLPTNKTINFRLVFGAVLFGIGWGLAGICPGPAMASLGFANLDIVIFIIAMLVGSQGAKHSMPD</sequence>
<proteinExistence type="predicted"/>
<dbReference type="Pfam" id="PF20398">
    <property type="entry name" value="DUF6691"/>
    <property type="match status" value="1"/>
</dbReference>
<keyword evidence="1" id="KW-1133">Transmembrane helix</keyword>
<organism evidence="2 3">
    <name type="scientific">Vibrio aquimaris</name>
    <dbReference type="NCBI Taxonomy" id="2587862"/>
    <lineage>
        <taxon>Bacteria</taxon>
        <taxon>Pseudomonadati</taxon>
        <taxon>Pseudomonadota</taxon>
        <taxon>Gammaproteobacteria</taxon>
        <taxon>Vibrionales</taxon>
        <taxon>Vibrionaceae</taxon>
        <taxon>Vibrio</taxon>
    </lineage>
</organism>
<name>A0A5P9CNH3_9VIBR</name>
<protein>
    <recommendedName>
        <fullName evidence="4">Transporter</fullName>
    </recommendedName>
</protein>
<geneLocation type="plasmid" evidence="3">
    <name>pthaf100_a</name>
</geneLocation>
<keyword evidence="3" id="KW-1185">Reference proteome</keyword>
<dbReference type="KEGG" id="vaq:FIV01_15385"/>
<keyword evidence="1" id="KW-0472">Membrane</keyword>
<keyword evidence="2" id="KW-0614">Plasmid</keyword>
<feature type="transmembrane region" description="Helical" evidence="1">
    <location>
        <begin position="85"/>
        <end position="105"/>
    </location>
</feature>
<dbReference type="OrthoDB" id="9790409at2"/>
<feature type="transmembrane region" description="Helical" evidence="1">
    <location>
        <begin position="45"/>
        <end position="64"/>
    </location>
</feature>
<dbReference type="InterPro" id="IPR046513">
    <property type="entry name" value="DUF6691"/>
</dbReference>
<keyword evidence="1" id="KW-0812">Transmembrane</keyword>